<proteinExistence type="predicted"/>
<dbReference type="InterPro" id="IPR001920">
    <property type="entry name" value="Asp/Glu_race"/>
</dbReference>
<evidence type="ECO:0000256" key="1">
    <source>
        <dbReference type="ARBA" id="ARBA00022485"/>
    </source>
</evidence>
<name>A0ABN6FD23_9BACT</name>
<keyword evidence="1" id="KW-0004">4Fe-4S</keyword>
<dbReference type="PROSITE" id="PS00198">
    <property type="entry name" value="4FE4S_FER_1"/>
    <property type="match status" value="1"/>
</dbReference>
<dbReference type="SUPFAM" id="SSF53681">
    <property type="entry name" value="Aspartate/glutamate racemase"/>
    <property type="match status" value="1"/>
</dbReference>
<protein>
    <submittedName>
        <fullName evidence="8">Iron-sulfur-binding protein</fullName>
    </submittedName>
</protein>
<evidence type="ECO:0000256" key="5">
    <source>
        <dbReference type="ARBA" id="ARBA00023014"/>
    </source>
</evidence>
<keyword evidence="2" id="KW-0479">Metal-binding</keyword>
<organism evidence="8 9">
    <name type="scientific">Desulfoluna limicola</name>
    <dbReference type="NCBI Taxonomy" id="2810562"/>
    <lineage>
        <taxon>Bacteria</taxon>
        <taxon>Pseudomonadati</taxon>
        <taxon>Thermodesulfobacteriota</taxon>
        <taxon>Desulfobacteria</taxon>
        <taxon>Desulfobacterales</taxon>
        <taxon>Desulfolunaceae</taxon>
        <taxon>Desulfoluna</taxon>
    </lineage>
</organism>
<accession>A0ABN6FD23</accession>
<keyword evidence="9" id="KW-1185">Reference proteome</keyword>
<dbReference type="InterPro" id="IPR004017">
    <property type="entry name" value="Cys_rich_dom"/>
</dbReference>
<dbReference type="SUPFAM" id="SSF46548">
    <property type="entry name" value="alpha-helical ferredoxin"/>
    <property type="match status" value="1"/>
</dbReference>
<dbReference type="Gene3D" id="3.40.50.1860">
    <property type="match status" value="1"/>
</dbReference>
<dbReference type="Pfam" id="PF13183">
    <property type="entry name" value="Fer4_8"/>
    <property type="match status" value="1"/>
</dbReference>
<feature type="domain" description="4Fe-4S ferredoxin-type" evidence="7">
    <location>
        <begin position="17"/>
        <end position="83"/>
    </location>
</feature>
<keyword evidence="3" id="KW-0560">Oxidoreductase</keyword>
<dbReference type="Gene3D" id="1.10.1060.10">
    <property type="entry name" value="Alpha-helical ferredoxin"/>
    <property type="match status" value="1"/>
</dbReference>
<dbReference type="PANTHER" id="PTHR43255:SF1">
    <property type="entry name" value="IRON-SULFUR-BINDING OXIDOREDUCTASE FADF-RELATED"/>
    <property type="match status" value="1"/>
</dbReference>
<feature type="domain" description="Cysteine-rich" evidence="6">
    <location>
        <begin position="151"/>
        <end position="231"/>
    </location>
</feature>
<evidence type="ECO:0000259" key="6">
    <source>
        <dbReference type="Pfam" id="PF02754"/>
    </source>
</evidence>
<dbReference type="EMBL" id="AP024488">
    <property type="protein sequence ID" value="BCS98994.1"/>
    <property type="molecule type" value="Genomic_DNA"/>
</dbReference>
<evidence type="ECO:0000256" key="4">
    <source>
        <dbReference type="ARBA" id="ARBA00023004"/>
    </source>
</evidence>
<feature type="domain" description="Cysteine-rich" evidence="6">
    <location>
        <begin position="271"/>
        <end position="354"/>
    </location>
</feature>
<dbReference type="Proteomes" id="UP001320148">
    <property type="component" value="Chromosome"/>
</dbReference>
<dbReference type="InterPro" id="IPR051460">
    <property type="entry name" value="HdrC_iron-sulfur_subunit"/>
</dbReference>
<evidence type="ECO:0000313" key="9">
    <source>
        <dbReference type="Proteomes" id="UP001320148"/>
    </source>
</evidence>
<evidence type="ECO:0000313" key="8">
    <source>
        <dbReference type="EMBL" id="BCS98994.1"/>
    </source>
</evidence>
<dbReference type="InterPro" id="IPR017900">
    <property type="entry name" value="4Fe4S_Fe_S_CS"/>
</dbReference>
<dbReference type="RefSeq" id="WP_236890348.1">
    <property type="nucleotide sequence ID" value="NZ_AP024488.1"/>
</dbReference>
<gene>
    <name evidence="8" type="ORF">DSLASN_46260</name>
</gene>
<keyword evidence="5" id="KW-0411">Iron-sulfur</keyword>
<evidence type="ECO:0000256" key="2">
    <source>
        <dbReference type="ARBA" id="ARBA00022723"/>
    </source>
</evidence>
<reference evidence="8 9" key="1">
    <citation type="submission" date="2021-02" db="EMBL/GenBank/DDBJ databases">
        <title>Complete genome of Desulfoluna sp. strain ASN36.</title>
        <authorList>
            <person name="Takahashi A."/>
            <person name="Kojima H."/>
            <person name="Fukui M."/>
        </authorList>
    </citation>
    <scope>NUCLEOTIDE SEQUENCE [LARGE SCALE GENOMIC DNA]</scope>
    <source>
        <strain evidence="8 9">ASN36</strain>
    </source>
</reference>
<dbReference type="InterPro" id="IPR009051">
    <property type="entry name" value="Helical_ferredxn"/>
</dbReference>
<sequence length="381" mass="41764">MSVFDLIDTPALLESTNQCIQCEACLEACCTSDTADGPSMNPMDRLTVINRTLKGYAPLPDEVKALYYCTECGRCDGTCPQEIPISQTIADGKVMMVSKGFGPLEKHENMIKGLFKNRNAVGKPAEERLDWIPDHLKQKVKFEEAEGDTLLYVGCLSSYMDKATAAASLEILMAAGEDVKLLRDEYCCGIYPYNAGKWEEAKAIFTDMAETFKQAGIKRIIVPCAGCHRAFSHYYPRLLEDFDIKVLHIAEVIKELLDAGRIALSPSTQSVTIHDACKMGRKYGLYDIPRELLKACGATLSELPENRDEALCCGSGSGVRSLDAPLSMKIAGKVLSTATEETLVSTCPFCIFNMNYTSRKTEAGKKAVHIATLVRSSMANA</sequence>
<dbReference type="Pfam" id="PF02754">
    <property type="entry name" value="CCG"/>
    <property type="match status" value="2"/>
</dbReference>
<keyword evidence="4" id="KW-0408">Iron</keyword>
<evidence type="ECO:0000256" key="3">
    <source>
        <dbReference type="ARBA" id="ARBA00023002"/>
    </source>
</evidence>
<dbReference type="PANTHER" id="PTHR43255">
    <property type="entry name" value="IRON-SULFUR-BINDING OXIDOREDUCTASE FADF-RELATED-RELATED"/>
    <property type="match status" value="1"/>
</dbReference>
<evidence type="ECO:0000259" key="7">
    <source>
        <dbReference type="Pfam" id="PF13183"/>
    </source>
</evidence>
<dbReference type="InterPro" id="IPR017896">
    <property type="entry name" value="4Fe4S_Fe-S-bd"/>
</dbReference>